<evidence type="ECO:0000313" key="6">
    <source>
        <dbReference type="EMBL" id="MBJ8337675.1"/>
    </source>
</evidence>
<dbReference type="RefSeq" id="WP_199701509.1">
    <property type="nucleotide sequence ID" value="NZ_JAEMNV010000001.1"/>
</dbReference>
<dbReference type="Pfam" id="PF13305">
    <property type="entry name" value="TetR_C_33"/>
    <property type="match status" value="1"/>
</dbReference>
<dbReference type="SUPFAM" id="SSF48498">
    <property type="entry name" value="Tetracyclin repressor-like, C-terminal domain"/>
    <property type="match status" value="1"/>
</dbReference>
<proteinExistence type="predicted"/>
<dbReference type="InterPro" id="IPR001647">
    <property type="entry name" value="HTH_TetR"/>
</dbReference>
<keyword evidence="3" id="KW-0804">Transcription</keyword>
<name>A0A934NM29_9NOCA</name>
<evidence type="ECO:0000256" key="1">
    <source>
        <dbReference type="ARBA" id="ARBA00023015"/>
    </source>
</evidence>
<evidence type="ECO:0000259" key="5">
    <source>
        <dbReference type="PROSITE" id="PS50977"/>
    </source>
</evidence>
<dbReference type="InterPro" id="IPR036271">
    <property type="entry name" value="Tet_transcr_reg_TetR-rel_C_sf"/>
</dbReference>
<dbReference type="Pfam" id="PF00440">
    <property type="entry name" value="TetR_N"/>
    <property type="match status" value="1"/>
</dbReference>
<evidence type="ECO:0000313" key="7">
    <source>
        <dbReference type="Proteomes" id="UP000655868"/>
    </source>
</evidence>
<keyword evidence="1" id="KW-0805">Transcription regulation</keyword>
<organism evidence="6 7">
    <name type="scientific">Antrihabitans stalagmiti</name>
    <dbReference type="NCBI Taxonomy" id="2799499"/>
    <lineage>
        <taxon>Bacteria</taxon>
        <taxon>Bacillati</taxon>
        <taxon>Actinomycetota</taxon>
        <taxon>Actinomycetes</taxon>
        <taxon>Mycobacteriales</taxon>
        <taxon>Nocardiaceae</taxon>
        <taxon>Antrihabitans</taxon>
    </lineage>
</organism>
<dbReference type="Gene3D" id="1.10.357.10">
    <property type="entry name" value="Tetracycline Repressor, domain 2"/>
    <property type="match status" value="1"/>
</dbReference>
<feature type="domain" description="HTH tetR-type" evidence="5">
    <location>
        <begin position="14"/>
        <end position="74"/>
    </location>
</feature>
<dbReference type="PROSITE" id="PS50977">
    <property type="entry name" value="HTH_TETR_2"/>
    <property type="match status" value="1"/>
</dbReference>
<reference evidence="6" key="1">
    <citation type="submission" date="2020-12" db="EMBL/GenBank/DDBJ databases">
        <title>Antrihabitans popcorni sp. nov. and Antrihabitans auranticaus sp. nov., isolated from a larva cave.</title>
        <authorList>
            <person name="Lee S.D."/>
            <person name="Kim I.S."/>
        </authorList>
    </citation>
    <scope>NUCLEOTIDE SEQUENCE</scope>
    <source>
        <strain evidence="6">YC3-6</strain>
    </source>
</reference>
<accession>A0A934NM29</accession>
<dbReference type="GO" id="GO:0003677">
    <property type="term" value="F:DNA binding"/>
    <property type="evidence" value="ECO:0007669"/>
    <property type="project" value="UniProtKB-UniRule"/>
</dbReference>
<dbReference type="Proteomes" id="UP000655868">
    <property type="component" value="Unassembled WGS sequence"/>
</dbReference>
<evidence type="ECO:0000256" key="4">
    <source>
        <dbReference type="PROSITE-ProRule" id="PRU00335"/>
    </source>
</evidence>
<feature type="DNA-binding region" description="H-T-H motif" evidence="4">
    <location>
        <begin position="37"/>
        <end position="56"/>
    </location>
</feature>
<comment type="caution">
    <text evidence="6">The sequence shown here is derived from an EMBL/GenBank/DDBJ whole genome shotgun (WGS) entry which is preliminary data.</text>
</comment>
<protein>
    <submittedName>
        <fullName evidence="6">WHG domain-containing protein</fullName>
    </submittedName>
</protein>
<dbReference type="EMBL" id="JAEMNV010000001">
    <property type="protein sequence ID" value="MBJ8337675.1"/>
    <property type="molecule type" value="Genomic_DNA"/>
</dbReference>
<evidence type="ECO:0000256" key="2">
    <source>
        <dbReference type="ARBA" id="ARBA00023125"/>
    </source>
</evidence>
<keyword evidence="2 4" id="KW-0238">DNA-binding</keyword>
<dbReference type="SUPFAM" id="SSF46689">
    <property type="entry name" value="Homeodomain-like"/>
    <property type="match status" value="1"/>
</dbReference>
<dbReference type="InterPro" id="IPR025996">
    <property type="entry name" value="MT1864/Rv1816-like_C"/>
</dbReference>
<evidence type="ECO:0000256" key="3">
    <source>
        <dbReference type="ARBA" id="ARBA00023163"/>
    </source>
</evidence>
<dbReference type="AlphaFoldDB" id="A0A934NM29"/>
<sequence>MVSHPAVRSTYRHGDLRRALVTAGLDLAREGGPDAVVLREATRRAGVSPNAAYRHFADHRALLAAVSAAAMAELANAIESDLSLVGSDLDAATRARAQLGAVGSGYLAYAQAEPGLFRTAFSVPDDMSTKDSTDAAGPRGRTPFELLSDALDELVTAGVLPHERRSGAEYLAWSAVHGLAMLLIDGPLRGLDLPDRNEVTWRLLAMVDKGL</sequence>
<keyword evidence="7" id="KW-1185">Reference proteome</keyword>
<dbReference type="InterPro" id="IPR009057">
    <property type="entry name" value="Homeodomain-like_sf"/>
</dbReference>
<gene>
    <name evidence="6" type="ORF">JGU71_02135</name>
</gene>